<keyword evidence="1" id="KW-0030">Aminoacyl-tRNA synthetase</keyword>
<gene>
    <name evidence="1" type="ORF">NCTC9695_02352</name>
</gene>
<evidence type="ECO:0000313" key="2">
    <source>
        <dbReference type="Proteomes" id="UP000275777"/>
    </source>
</evidence>
<reference evidence="1 2" key="1">
    <citation type="submission" date="2018-12" db="EMBL/GenBank/DDBJ databases">
        <authorList>
            <consortium name="Pathogen Informatics"/>
        </authorList>
    </citation>
    <scope>NUCLEOTIDE SEQUENCE [LARGE SCALE GENOMIC DNA]</scope>
    <source>
        <strain evidence="1 2">NCTC9695</strain>
    </source>
</reference>
<dbReference type="AlphaFoldDB" id="A0A3S4I5Z0"/>
<organism evidence="1 2">
    <name type="scientific">Chromobacterium violaceum</name>
    <dbReference type="NCBI Taxonomy" id="536"/>
    <lineage>
        <taxon>Bacteria</taxon>
        <taxon>Pseudomonadati</taxon>
        <taxon>Pseudomonadota</taxon>
        <taxon>Betaproteobacteria</taxon>
        <taxon>Neisseriales</taxon>
        <taxon>Chromobacteriaceae</taxon>
        <taxon>Chromobacterium</taxon>
    </lineage>
</organism>
<proteinExistence type="predicted"/>
<sequence>MEVSELSIVNNGKQDVYAYSSTKPGEALSAQLAEVVSLALKKLPVPKLMRWAIPTCSSCARCTA</sequence>
<accession>A0A3S4I5Z0</accession>
<dbReference type="EMBL" id="LR134182">
    <property type="protein sequence ID" value="VEB41910.1"/>
    <property type="molecule type" value="Genomic_DNA"/>
</dbReference>
<name>A0A3S4I5Z0_CHRVL</name>
<protein>
    <submittedName>
        <fullName evidence="1">Glycyl-tRNA synthetase subunit beta</fullName>
    </submittedName>
</protein>
<evidence type="ECO:0000313" key="1">
    <source>
        <dbReference type="EMBL" id="VEB41910.1"/>
    </source>
</evidence>
<dbReference type="GO" id="GO:0004812">
    <property type="term" value="F:aminoacyl-tRNA ligase activity"/>
    <property type="evidence" value="ECO:0007669"/>
    <property type="project" value="UniProtKB-KW"/>
</dbReference>
<dbReference type="Proteomes" id="UP000275777">
    <property type="component" value="Chromosome"/>
</dbReference>
<keyword evidence="1" id="KW-0436">Ligase</keyword>